<keyword evidence="1" id="KW-0732">Signal</keyword>
<gene>
    <name evidence="2" type="ORF">M231_04026</name>
</gene>
<name>A0A4Q1BLR8_TREME</name>
<feature type="chain" id="PRO_5020535468" evidence="1">
    <location>
        <begin position="19"/>
        <end position="136"/>
    </location>
</feature>
<evidence type="ECO:0000256" key="1">
    <source>
        <dbReference type="SAM" id="SignalP"/>
    </source>
</evidence>
<dbReference type="AlphaFoldDB" id="A0A4Q1BLR8"/>
<protein>
    <submittedName>
        <fullName evidence="2">Uncharacterized protein</fullName>
    </submittedName>
</protein>
<evidence type="ECO:0000313" key="3">
    <source>
        <dbReference type="Proteomes" id="UP000289152"/>
    </source>
</evidence>
<feature type="signal peptide" evidence="1">
    <location>
        <begin position="1"/>
        <end position="18"/>
    </location>
</feature>
<dbReference type="EMBL" id="SDIL01000043">
    <property type="protein sequence ID" value="RXK38716.1"/>
    <property type="molecule type" value="Genomic_DNA"/>
</dbReference>
<reference evidence="2 3" key="1">
    <citation type="submission" date="2016-06" db="EMBL/GenBank/DDBJ databases">
        <title>Evolution of pathogenesis and genome organization in the Tremellales.</title>
        <authorList>
            <person name="Cuomo C."/>
            <person name="Litvintseva A."/>
            <person name="Heitman J."/>
            <person name="Chen Y."/>
            <person name="Sun S."/>
            <person name="Springer D."/>
            <person name="Dromer F."/>
            <person name="Young S."/>
            <person name="Zeng Q."/>
            <person name="Chapman S."/>
            <person name="Gujja S."/>
            <person name="Saif S."/>
            <person name="Birren B."/>
        </authorList>
    </citation>
    <scope>NUCLEOTIDE SEQUENCE [LARGE SCALE GENOMIC DNA]</scope>
    <source>
        <strain evidence="2 3">ATCC 28783</strain>
    </source>
</reference>
<dbReference type="InParanoid" id="A0A4Q1BLR8"/>
<dbReference type="Proteomes" id="UP000289152">
    <property type="component" value="Unassembled WGS sequence"/>
</dbReference>
<proteinExistence type="predicted"/>
<evidence type="ECO:0000313" key="2">
    <source>
        <dbReference type="EMBL" id="RXK38716.1"/>
    </source>
</evidence>
<keyword evidence="3" id="KW-1185">Reference proteome</keyword>
<organism evidence="2 3">
    <name type="scientific">Tremella mesenterica</name>
    <name type="common">Jelly fungus</name>
    <dbReference type="NCBI Taxonomy" id="5217"/>
    <lineage>
        <taxon>Eukaryota</taxon>
        <taxon>Fungi</taxon>
        <taxon>Dikarya</taxon>
        <taxon>Basidiomycota</taxon>
        <taxon>Agaricomycotina</taxon>
        <taxon>Tremellomycetes</taxon>
        <taxon>Tremellales</taxon>
        <taxon>Tremellaceae</taxon>
        <taxon>Tremella</taxon>
    </lineage>
</organism>
<accession>A0A4Q1BLR8</accession>
<comment type="caution">
    <text evidence="2">The sequence shown here is derived from an EMBL/GenBank/DDBJ whole genome shotgun (WGS) entry which is preliminary data.</text>
</comment>
<sequence length="136" mass="14262">MFVPIILALLGLPLSVQAAGSQSPCDNLPPGGRPVLFTLVDRTALTDINTGCQYFGPGSWTQNRTCDTAPGQYVVRAWADETGWKDKPANSTVLATLTGAPVGDDKQATVELNNVKPFVQVVGANSAQGMTLDVSS</sequence>